<dbReference type="GO" id="GO:0006359">
    <property type="term" value="P:regulation of transcription by RNA polymerase III"/>
    <property type="evidence" value="ECO:0007669"/>
    <property type="project" value="TreeGrafter"/>
</dbReference>
<comment type="similarity">
    <text evidence="1 3">Belongs to the casein kinase 2 subunit beta family.</text>
</comment>
<gene>
    <name evidence="5" type="ORF">LY90DRAFT_501921</name>
</gene>
<organism evidence="5 6">
    <name type="scientific">Neocallimastix californiae</name>
    <dbReference type="NCBI Taxonomy" id="1754190"/>
    <lineage>
        <taxon>Eukaryota</taxon>
        <taxon>Fungi</taxon>
        <taxon>Fungi incertae sedis</taxon>
        <taxon>Chytridiomycota</taxon>
        <taxon>Chytridiomycota incertae sedis</taxon>
        <taxon>Neocallimastigomycetes</taxon>
        <taxon>Neocallimastigales</taxon>
        <taxon>Neocallimastigaceae</taxon>
        <taxon>Neocallimastix</taxon>
    </lineage>
</organism>
<dbReference type="GO" id="GO:0005737">
    <property type="term" value="C:cytoplasm"/>
    <property type="evidence" value="ECO:0007669"/>
    <property type="project" value="TreeGrafter"/>
</dbReference>
<evidence type="ECO:0000313" key="6">
    <source>
        <dbReference type="Proteomes" id="UP000193920"/>
    </source>
</evidence>
<evidence type="ECO:0000256" key="1">
    <source>
        <dbReference type="ARBA" id="ARBA00006941"/>
    </source>
</evidence>
<comment type="subunit">
    <text evidence="3">Tetramer of two alpha and two beta subunits.</text>
</comment>
<reference evidence="5 6" key="1">
    <citation type="submission" date="2016-08" db="EMBL/GenBank/DDBJ databases">
        <title>A Parts List for Fungal Cellulosomes Revealed by Comparative Genomics.</title>
        <authorList>
            <consortium name="DOE Joint Genome Institute"/>
            <person name="Haitjema C.H."/>
            <person name="Gilmore S.P."/>
            <person name="Henske J.K."/>
            <person name="Solomon K.V."/>
            <person name="De Groot R."/>
            <person name="Kuo A."/>
            <person name="Mondo S.J."/>
            <person name="Salamov A.A."/>
            <person name="Labutti K."/>
            <person name="Zhao Z."/>
            <person name="Chiniquy J."/>
            <person name="Barry K."/>
            <person name="Brewer H.M."/>
            <person name="Purvine S.O."/>
            <person name="Wright A.T."/>
            <person name="Boxma B."/>
            <person name="Van Alen T."/>
            <person name="Hackstein J.H."/>
            <person name="Baker S.E."/>
            <person name="Grigoriev I.V."/>
            <person name="O'Malley M.A."/>
        </authorList>
    </citation>
    <scope>NUCLEOTIDE SEQUENCE [LARGE SCALE GENOMIC DNA]</scope>
    <source>
        <strain evidence="5 6">G1</strain>
    </source>
</reference>
<dbReference type="EMBL" id="MCOG01000023">
    <property type="protein sequence ID" value="ORY76202.1"/>
    <property type="molecule type" value="Genomic_DNA"/>
</dbReference>
<dbReference type="Gene3D" id="2.20.25.20">
    <property type="match status" value="1"/>
</dbReference>
<dbReference type="SUPFAM" id="SSF57798">
    <property type="entry name" value="Casein kinase II beta subunit"/>
    <property type="match status" value="1"/>
</dbReference>
<comment type="caution">
    <text evidence="5">The sequence shown here is derived from an EMBL/GenBank/DDBJ whole genome shotgun (WGS) entry which is preliminary data.</text>
</comment>
<dbReference type="FunFam" id="1.10.1820.10:FF:000005">
    <property type="entry name" value="Casein kinase II subunit beta"/>
    <property type="match status" value="1"/>
</dbReference>
<feature type="region of interest" description="Disordered" evidence="4">
    <location>
        <begin position="1"/>
        <end position="32"/>
    </location>
</feature>
<dbReference type="InterPro" id="IPR035991">
    <property type="entry name" value="Casein_kinase_II_beta-like"/>
</dbReference>
<dbReference type="Pfam" id="PF01214">
    <property type="entry name" value="CK_II_beta"/>
    <property type="match status" value="1"/>
</dbReference>
<dbReference type="STRING" id="1754190.A0A1Y2EX60"/>
<evidence type="ECO:0000256" key="2">
    <source>
        <dbReference type="ARBA" id="ARBA00045899"/>
    </source>
</evidence>
<protein>
    <recommendedName>
        <fullName evidence="3">Casein kinase II subunit beta</fullName>
        <shortName evidence="3">CK II beta</shortName>
    </recommendedName>
</protein>
<proteinExistence type="inferred from homology"/>
<evidence type="ECO:0000256" key="3">
    <source>
        <dbReference type="RuleBase" id="RU361268"/>
    </source>
</evidence>
<feature type="compositionally biased region" description="Acidic residues" evidence="4">
    <location>
        <begin position="18"/>
        <end position="31"/>
    </location>
</feature>
<dbReference type="PANTHER" id="PTHR11740:SF0">
    <property type="entry name" value="CASEIN KINASE II SUBUNIT BETA"/>
    <property type="match status" value="1"/>
</dbReference>
<keyword evidence="6" id="KW-1185">Reference proteome</keyword>
<dbReference type="GO" id="GO:0005956">
    <property type="term" value="C:protein kinase CK2 complex"/>
    <property type="evidence" value="ECO:0007669"/>
    <property type="project" value="UniProtKB-UniRule"/>
</dbReference>
<dbReference type="GO" id="GO:0034456">
    <property type="term" value="C:UTP-C complex"/>
    <property type="evidence" value="ECO:0007669"/>
    <property type="project" value="TreeGrafter"/>
</dbReference>
<dbReference type="AlphaFoldDB" id="A0A1Y2EX60"/>
<dbReference type="SMART" id="SM01085">
    <property type="entry name" value="CK_II_beta"/>
    <property type="match status" value="1"/>
</dbReference>
<comment type="function">
    <text evidence="2 3">Regulatory subunit of casein kinase II/CK2. As part of the kinase complex regulates the basal catalytic activity of the alpha subunit a constitutively active serine/threonine-protein kinase that phosphorylates a large number of substrates containing acidic residues C-terminal to the phosphorylated serine or threonine.</text>
</comment>
<sequence>MYKVQYPEDDPNFQNLEEFQEDKEEEEEEELNNSLYNLDVSNESFDSSTSTSVISWITWYCSLPGHEFFIEVPEEFIEDEFNLYGLRAIVPMYEEALDMILDLDDENPPPSSELPKIERAAELLYGLIHQRFILTKLGLSLMKLKLKEARFGVCPRVYCYYSPVLPCGMTDIPGKVNVKLYCPRCGDLYTPKLKKYKNIDGAYFGTTFPHLFFLTFPELLPKNSLAHPINYEEEEEKEKEEKEKEEKNELQENQEKNEIQENENEAENPNNDGRTYDIYTPKIFGFKIHETSQSGQRMKWLRWREGYKCKIEEIKALPDVYSDD</sequence>
<accession>A0A1Y2EX60</accession>
<dbReference type="Gene3D" id="1.10.1820.10">
    <property type="entry name" value="protein kinase ck2 holoenzyme, chain C, domain 1"/>
    <property type="match status" value="1"/>
</dbReference>
<dbReference type="FunFam" id="2.20.25.20:FF:000001">
    <property type="entry name" value="Casein kinase II subunit beta"/>
    <property type="match status" value="1"/>
</dbReference>
<feature type="compositionally biased region" description="Basic and acidic residues" evidence="4">
    <location>
        <begin position="239"/>
        <end position="259"/>
    </location>
</feature>
<dbReference type="GO" id="GO:0019887">
    <property type="term" value="F:protein kinase regulator activity"/>
    <property type="evidence" value="ECO:0007669"/>
    <property type="project" value="InterPro"/>
</dbReference>
<dbReference type="PANTHER" id="PTHR11740">
    <property type="entry name" value="CASEIN KINASE II SUBUNIT BETA"/>
    <property type="match status" value="1"/>
</dbReference>
<dbReference type="OrthoDB" id="3971593at2759"/>
<evidence type="ECO:0000313" key="5">
    <source>
        <dbReference type="EMBL" id="ORY76202.1"/>
    </source>
</evidence>
<dbReference type="InterPro" id="IPR016149">
    <property type="entry name" value="Casein_kin_II_reg-sub_N"/>
</dbReference>
<feature type="region of interest" description="Disordered" evidence="4">
    <location>
        <begin position="232"/>
        <end position="274"/>
    </location>
</feature>
<dbReference type="InterPro" id="IPR000704">
    <property type="entry name" value="Casein_kinase_II_reg-sub"/>
</dbReference>
<name>A0A1Y2EX60_9FUNG</name>
<evidence type="ECO:0000256" key="4">
    <source>
        <dbReference type="SAM" id="MobiDB-lite"/>
    </source>
</evidence>
<dbReference type="Proteomes" id="UP000193920">
    <property type="component" value="Unassembled WGS sequence"/>
</dbReference>
<dbReference type="PRINTS" id="PR00472">
    <property type="entry name" value="CASNKINASEII"/>
</dbReference>
<dbReference type="PROSITE" id="PS01101">
    <property type="entry name" value="CK2_BETA"/>
    <property type="match status" value="1"/>
</dbReference>